<evidence type="ECO:0000259" key="1">
    <source>
        <dbReference type="Pfam" id="PF13648"/>
    </source>
</evidence>
<evidence type="ECO:0000313" key="2">
    <source>
        <dbReference type="EMBL" id="DAF50667.1"/>
    </source>
</evidence>
<dbReference type="EMBL" id="BK032600">
    <property type="protein sequence ID" value="DAF50667.1"/>
    <property type="molecule type" value="Genomic_DNA"/>
</dbReference>
<organism evidence="2">
    <name type="scientific">Myoviridae sp. ct04y17</name>
    <dbReference type="NCBI Taxonomy" id="2827652"/>
    <lineage>
        <taxon>Viruses</taxon>
        <taxon>Duplodnaviria</taxon>
        <taxon>Heunggongvirae</taxon>
        <taxon>Uroviricota</taxon>
        <taxon>Caudoviricetes</taxon>
    </lineage>
</organism>
<dbReference type="Pfam" id="PF13648">
    <property type="entry name" value="Lipocalin_4"/>
    <property type="match status" value="1"/>
</dbReference>
<sequence>MRKKFLLFLAIFSIVLLGLCSCSDDKDDEYKDAIIGTWELVQVKVDGRWYPMIIPTYAKFNQDGTYVGRGYFGNGYGTYDISGKTITCYVDGHEYVRYDIVELMSNTCTLKMMMGGDSMDIKCEKR</sequence>
<dbReference type="PROSITE" id="PS51257">
    <property type="entry name" value="PROKAR_LIPOPROTEIN"/>
    <property type="match status" value="1"/>
</dbReference>
<feature type="domain" description="Lipocalin-like" evidence="1">
    <location>
        <begin position="34"/>
        <end position="107"/>
    </location>
</feature>
<protein>
    <submittedName>
        <fullName evidence="2">Lipocalin-like protein</fullName>
    </submittedName>
</protein>
<reference evidence="2" key="1">
    <citation type="journal article" date="2021" name="Proc. Natl. Acad. Sci. U.S.A.">
        <title>A Catalog of Tens of Thousands of Viruses from Human Metagenomes Reveals Hidden Associations with Chronic Diseases.</title>
        <authorList>
            <person name="Tisza M.J."/>
            <person name="Buck C.B."/>
        </authorList>
    </citation>
    <scope>NUCLEOTIDE SEQUENCE</scope>
    <source>
        <strain evidence="2">Ct04y17</strain>
    </source>
</reference>
<proteinExistence type="predicted"/>
<accession>A0A8S5SIM5</accession>
<dbReference type="InterPro" id="IPR024311">
    <property type="entry name" value="Lipocalin-like"/>
</dbReference>
<name>A0A8S5SIM5_9CAUD</name>